<protein>
    <submittedName>
        <fullName evidence="2">Uncharacterized protein</fullName>
    </submittedName>
</protein>
<dbReference type="PANTHER" id="PTHR47204:SF1">
    <property type="entry name" value="RIBONUCLEASE H2 SUBUNIT C"/>
    <property type="match status" value="1"/>
</dbReference>
<dbReference type="RefSeq" id="XP_010760724.1">
    <property type="nucleotide sequence ID" value="XM_010762422.1"/>
</dbReference>
<proteinExistence type="predicted"/>
<dbReference type="OMA" id="GFAESMH"/>
<organism evidence="2 3">
    <name type="scientific">Paracoccidioides brasiliensis (strain Pb18)</name>
    <dbReference type="NCBI Taxonomy" id="502780"/>
    <lineage>
        <taxon>Eukaryota</taxon>
        <taxon>Fungi</taxon>
        <taxon>Dikarya</taxon>
        <taxon>Ascomycota</taxon>
        <taxon>Pezizomycotina</taxon>
        <taxon>Eurotiomycetes</taxon>
        <taxon>Eurotiomycetidae</taxon>
        <taxon>Onygenales</taxon>
        <taxon>Ajellomycetaceae</taxon>
        <taxon>Paracoccidioides</taxon>
    </lineage>
</organism>
<feature type="compositionally biased region" description="Polar residues" evidence="1">
    <location>
        <begin position="85"/>
        <end position="97"/>
    </location>
</feature>
<dbReference type="VEuPathDB" id="FungiDB:PADG_05396"/>
<gene>
    <name evidence="2" type="ORF">PADG_05396</name>
</gene>
<dbReference type="InterPro" id="IPR013924">
    <property type="entry name" value="RNase_H2_suC"/>
</dbReference>
<dbReference type="InParanoid" id="C1GDR0"/>
<reference evidence="2 3" key="1">
    <citation type="journal article" date="2011" name="PLoS Genet.">
        <title>Comparative genomic analysis of human fungal pathogens causing paracoccidioidomycosis.</title>
        <authorList>
            <person name="Desjardins C.A."/>
            <person name="Champion M.D."/>
            <person name="Holder J.W."/>
            <person name="Muszewska A."/>
            <person name="Goldberg J."/>
            <person name="Bailao A.M."/>
            <person name="Brigido M.M."/>
            <person name="Ferreira M.E."/>
            <person name="Garcia A.M."/>
            <person name="Grynberg M."/>
            <person name="Gujja S."/>
            <person name="Heiman D.I."/>
            <person name="Henn M.R."/>
            <person name="Kodira C.D."/>
            <person name="Leon-Narvaez H."/>
            <person name="Longo L.V."/>
            <person name="Ma L.J."/>
            <person name="Malavazi I."/>
            <person name="Matsuo A.L."/>
            <person name="Morais F.V."/>
            <person name="Pereira M."/>
            <person name="Rodriguez-Brito S."/>
            <person name="Sakthikumar S."/>
            <person name="Salem-Izacc S.M."/>
            <person name="Sykes S.M."/>
            <person name="Teixeira M.M."/>
            <person name="Vallejo M.C."/>
            <person name="Walter M.E."/>
            <person name="Yandava C."/>
            <person name="Young S."/>
            <person name="Zeng Q."/>
            <person name="Zucker J."/>
            <person name="Felipe M.S."/>
            <person name="Goldman G.H."/>
            <person name="Haas B.J."/>
            <person name="McEwen J.G."/>
            <person name="Nino-Vega G."/>
            <person name="Puccia R."/>
            <person name="San-Blas G."/>
            <person name="Soares C.M."/>
            <person name="Birren B.W."/>
            <person name="Cuomo C.A."/>
        </authorList>
    </citation>
    <scope>NUCLEOTIDE SEQUENCE [LARGE SCALE GENOMIC DNA]</scope>
    <source>
        <strain evidence="2 3">Pb18</strain>
    </source>
</reference>
<dbReference type="STRING" id="502780.C1GDR0"/>
<dbReference type="GO" id="GO:0032299">
    <property type="term" value="C:ribonuclease H2 complex"/>
    <property type="evidence" value="ECO:0007669"/>
    <property type="project" value="InterPro"/>
</dbReference>
<keyword evidence="3" id="KW-1185">Reference proteome</keyword>
<dbReference type="HOGENOM" id="CLU_097632_0_0_1"/>
<feature type="region of interest" description="Disordered" evidence="1">
    <location>
        <begin position="85"/>
        <end position="133"/>
    </location>
</feature>
<dbReference type="OrthoDB" id="6222486at2759"/>
<dbReference type="Proteomes" id="UP000001628">
    <property type="component" value="Unassembled WGS sequence"/>
</dbReference>
<dbReference type="Pfam" id="PF08615">
    <property type="entry name" value="RNase_H2_suC"/>
    <property type="match status" value="1"/>
</dbReference>
<dbReference type="PANTHER" id="PTHR47204">
    <property type="entry name" value="OS02G0168900 PROTEIN"/>
    <property type="match status" value="1"/>
</dbReference>
<evidence type="ECO:0000313" key="2">
    <source>
        <dbReference type="EMBL" id="EEH49317.2"/>
    </source>
</evidence>
<dbReference type="eggNOG" id="ENOG502SBKV">
    <property type="taxonomic scope" value="Eukaryota"/>
</dbReference>
<name>C1GDR0_PARBD</name>
<dbReference type="EMBL" id="KN275962">
    <property type="protein sequence ID" value="EEH49317.2"/>
    <property type="molecule type" value="Genomic_DNA"/>
</dbReference>
<feature type="compositionally biased region" description="Acidic residues" evidence="1">
    <location>
        <begin position="112"/>
        <end position="133"/>
    </location>
</feature>
<dbReference type="CDD" id="cd09271">
    <property type="entry name" value="RNase_H2-C"/>
    <property type="match status" value="1"/>
</dbReference>
<feature type="compositionally biased region" description="Basic and acidic residues" evidence="1">
    <location>
        <begin position="214"/>
        <end position="231"/>
    </location>
</feature>
<dbReference type="GeneID" id="22584334"/>
<evidence type="ECO:0000256" key="1">
    <source>
        <dbReference type="SAM" id="MobiDB-lite"/>
    </source>
</evidence>
<accession>C1GDR0</accession>
<dbReference type="AlphaFoldDB" id="C1GDR0"/>
<dbReference type="KEGG" id="pbn:PADG_05396"/>
<feature type="region of interest" description="Disordered" evidence="1">
    <location>
        <begin position="205"/>
        <end position="231"/>
    </location>
</feature>
<evidence type="ECO:0000313" key="3">
    <source>
        <dbReference type="Proteomes" id="UP000001628"/>
    </source>
</evidence>
<sequence>MFALRPPKRSSDLDPECPSITPNILPCRIHHDGPVEISTRYWDPVFDMNNPVTATAYFRGRKLRGRRVAIPEGYQGVLASQTDRILESQTSKSGINRDNNHDRTRGNFNEDGNVEEEEEEEEEEDDDDDDDEPVTTILEKEGAFSEFVVWNHQKVPAADDPFVKGVSEWIQFAEAVHHELLLSMEFTSLWHKEVFDHFANFERGAQMHLTPPDEPQKGPEETRGEKDESKS</sequence>
<dbReference type="GO" id="GO:0006401">
    <property type="term" value="P:RNA catabolic process"/>
    <property type="evidence" value="ECO:0007669"/>
    <property type="project" value="InterPro"/>
</dbReference>
<dbReference type="Gene3D" id="2.40.128.680">
    <property type="match status" value="1"/>
</dbReference>